<proteinExistence type="predicted"/>
<dbReference type="EMBL" id="JADCNM010000010">
    <property type="protein sequence ID" value="KAG0465248.1"/>
    <property type="molecule type" value="Genomic_DNA"/>
</dbReference>
<evidence type="ECO:0000313" key="1">
    <source>
        <dbReference type="EMBL" id="KAG0465248.1"/>
    </source>
</evidence>
<dbReference type="Proteomes" id="UP000639772">
    <property type="component" value="Chromosome 10"/>
</dbReference>
<sequence>MKVITTKTPNTNTREIEARNKSMRGCTVWNEKRSMYLLPKFCSSWEGGTKATNVEKSDQKGAGDHTQQV</sequence>
<dbReference type="AlphaFoldDB" id="A0A835UKX4"/>
<evidence type="ECO:0000313" key="2">
    <source>
        <dbReference type="Proteomes" id="UP000639772"/>
    </source>
</evidence>
<protein>
    <submittedName>
        <fullName evidence="1">Uncharacterized protein</fullName>
    </submittedName>
</protein>
<gene>
    <name evidence="1" type="ORF">HPP92_019412</name>
</gene>
<organism evidence="1 2">
    <name type="scientific">Vanilla planifolia</name>
    <name type="common">Vanilla</name>
    <dbReference type="NCBI Taxonomy" id="51239"/>
    <lineage>
        <taxon>Eukaryota</taxon>
        <taxon>Viridiplantae</taxon>
        <taxon>Streptophyta</taxon>
        <taxon>Embryophyta</taxon>
        <taxon>Tracheophyta</taxon>
        <taxon>Spermatophyta</taxon>
        <taxon>Magnoliopsida</taxon>
        <taxon>Liliopsida</taxon>
        <taxon>Asparagales</taxon>
        <taxon>Orchidaceae</taxon>
        <taxon>Vanilloideae</taxon>
        <taxon>Vanilleae</taxon>
        <taxon>Vanilla</taxon>
    </lineage>
</organism>
<accession>A0A835UKX4</accession>
<reference evidence="1 2" key="1">
    <citation type="journal article" date="2020" name="Nat. Food">
        <title>A phased Vanilla planifolia genome enables genetic improvement of flavour and production.</title>
        <authorList>
            <person name="Hasing T."/>
            <person name="Tang H."/>
            <person name="Brym M."/>
            <person name="Khazi F."/>
            <person name="Huang T."/>
            <person name="Chambers A.H."/>
        </authorList>
    </citation>
    <scope>NUCLEOTIDE SEQUENCE [LARGE SCALE GENOMIC DNA]</scope>
    <source>
        <tissue evidence="1">Leaf</tissue>
    </source>
</reference>
<name>A0A835UKX4_VANPL</name>
<comment type="caution">
    <text evidence="1">The sequence shown here is derived from an EMBL/GenBank/DDBJ whole genome shotgun (WGS) entry which is preliminary data.</text>
</comment>